<organism evidence="1 2">
    <name type="scientific">Hymenobacter daecheongensis DSM 21074</name>
    <dbReference type="NCBI Taxonomy" id="1121955"/>
    <lineage>
        <taxon>Bacteria</taxon>
        <taxon>Pseudomonadati</taxon>
        <taxon>Bacteroidota</taxon>
        <taxon>Cytophagia</taxon>
        <taxon>Cytophagales</taxon>
        <taxon>Hymenobacteraceae</taxon>
        <taxon>Hymenobacter</taxon>
    </lineage>
</organism>
<gene>
    <name evidence="1" type="ORF">SAMN02745146_1605</name>
</gene>
<protein>
    <submittedName>
        <fullName evidence="1">Uncharacterized protein</fullName>
    </submittedName>
</protein>
<proteinExistence type="predicted"/>
<dbReference type="Proteomes" id="UP000184418">
    <property type="component" value="Unassembled WGS sequence"/>
</dbReference>
<dbReference type="EMBL" id="FQYN01000003">
    <property type="protein sequence ID" value="SHI81916.1"/>
    <property type="molecule type" value="Genomic_DNA"/>
</dbReference>
<keyword evidence="2" id="KW-1185">Reference proteome</keyword>
<evidence type="ECO:0000313" key="2">
    <source>
        <dbReference type="Proteomes" id="UP000184418"/>
    </source>
</evidence>
<dbReference type="STRING" id="1121955.SAMN02745146_1605"/>
<accession>A0A1M6E8U9</accession>
<name>A0A1M6E8U9_9BACT</name>
<reference evidence="1 2" key="1">
    <citation type="submission" date="2016-11" db="EMBL/GenBank/DDBJ databases">
        <authorList>
            <person name="Jaros S."/>
            <person name="Januszkiewicz K."/>
            <person name="Wedrychowicz H."/>
        </authorList>
    </citation>
    <scope>NUCLEOTIDE SEQUENCE [LARGE SCALE GENOMIC DNA]</scope>
    <source>
        <strain evidence="1 2">DSM 21074</strain>
    </source>
</reference>
<dbReference type="AlphaFoldDB" id="A0A1M6E8U9"/>
<sequence>MAMKRERCFDKLSMTVHWRIANYPTTLQNPRPRQLKWKLRF</sequence>
<evidence type="ECO:0000313" key="1">
    <source>
        <dbReference type="EMBL" id="SHI81916.1"/>
    </source>
</evidence>